<dbReference type="InterPro" id="IPR000595">
    <property type="entry name" value="cNMP-bd_dom"/>
</dbReference>
<organism evidence="7 8">
    <name type="scientific">Lysobacter arenosi</name>
    <dbReference type="NCBI Taxonomy" id="2795387"/>
    <lineage>
        <taxon>Bacteria</taxon>
        <taxon>Pseudomonadati</taxon>
        <taxon>Pseudomonadota</taxon>
        <taxon>Gammaproteobacteria</taxon>
        <taxon>Lysobacterales</taxon>
        <taxon>Lysobacteraceae</taxon>
        <taxon>Lysobacter</taxon>
    </lineage>
</organism>
<dbReference type="SMART" id="SM00100">
    <property type="entry name" value="cNMP"/>
    <property type="match status" value="1"/>
</dbReference>
<dbReference type="InterPro" id="IPR018488">
    <property type="entry name" value="cNMP-bd_CS"/>
</dbReference>
<feature type="domain" description="GGDEF" evidence="6">
    <location>
        <begin position="213"/>
        <end position="345"/>
    </location>
</feature>
<dbReference type="SMART" id="SM00267">
    <property type="entry name" value="GGDEF"/>
    <property type="match status" value="1"/>
</dbReference>
<feature type="coiled-coil region" evidence="4">
    <location>
        <begin position="147"/>
        <end position="181"/>
    </location>
</feature>
<dbReference type="PANTHER" id="PTHR45138:SF9">
    <property type="entry name" value="DIGUANYLATE CYCLASE DGCM-RELATED"/>
    <property type="match status" value="1"/>
</dbReference>
<sequence length="352" mass="39296">MNRDSAALIHSRETFIAGSPSTASADVATAVLTDAEYELFAEIGRSRRIQEGQVLFRRGELGTTMFVIARGVIDLDFGEDLVGKRLGPCEFFGELGLLIGDHVRSADAVAASDGLLIELRHEEFQRLVDCDPGLVSYFLRRAILRVVLNEQSLIRRLRRRNEELESALDSLYAATHQLNQTEELVRTDELTSLYNRRGLTLHLQEFRKLGMPNSMGLLLIDCDRFKQVNDEHGHLIGDRVLQGVANILRSVAGPDDLACRLGGDEFCLLMVAENREEVMRFADFVVSTAQGLMQMVHGAPLMCPLSVGACLVDPTKDWNDWYARADEGLYRAKRMGGNCVQWQDHDAELTSA</sequence>
<dbReference type="InterPro" id="IPR043128">
    <property type="entry name" value="Rev_trsase/Diguanyl_cyclase"/>
</dbReference>
<dbReference type="PROSITE" id="PS00889">
    <property type="entry name" value="CNMP_BINDING_2"/>
    <property type="match status" value="1"/>
</dbReference>
<keyword evidence="8" id="KW-1185">Reference proteome</keyword>
<evidence type="ECO:0000256" key="2">
    <source>
        <dbReference type="ARBA" id="ARBA00012528"/>
    </source>
</evidence>
<evidence type="ECO:0000313" key="7">
    <source>
        <dbReference type="EMBL" id="QSX74429.1"/>
    </source>
</evidence>
<dbReference type="InterPro" id="IPR050469">
    <property type="entry name" value="Diguanylate_Cyclase"/>
</dbReference>
<gene>
    <name evidence="7" type="ORF">HIV01_014745</name>
</gene>
<dbReference type="RefSeq" id="WP_200608305.1">
    <property type="nucleotide sequence ID" value="NZ_CP071517.1"/>
</dbReference>
<comment type="subcellular location">
    <subcellularLocation>
        <location evidence="1">Cytoplasm</location>
    </subcellularLocation>
</comment>
<dbReference type="CDD" id="cd00038">
    <property type="entry name" value="CAP_ED"/>
    <property type="match status" value="1"/>
</dbReference>
<reference evidence="7 8" key="1">
    <citation type="submission" date="2021-02" db="EMBL/GenBank/DDBJ databases">
        <title>Lysobacter arenosi sp. nov., isolated from soil of gangwondo yeongwol, south Korea.</title>
        <authorList>
            <person name="Kim K.R."/>
            <person name="Kim K.H."/>
            <person name="Jeon C.O."/>
        </authorList>
    </citation>
    <scope>NUCLEOTIDE SEQUENCE [LARGE SCALE GENOMIC DNA]</scope>
    <source>
        <strain evidence="7 8">R7</strain>
    </source>
</reference>
<name>A0ABX7RBU2_9GAMM</name>
<dbReference type="Pfam" id="PF00990">
    <property type="entry name" value="GGDEF"/>
    <property type="match status" value="1"/>
</dbReference>
<dbReference type="Pfam" id="PF00027">
    <property type="entry name" value="cNMP_binding"/>
    <property type="match status" value="1"/>
</dbReference>
<evidence type="ECO:0000259" key="5">
    <source>
        <dbReference type="PROSITE" id="PS50042"/>
    </source>
</evidence>
<dbReference type="Proteomes" id="UP000663400">
    <property type="component" value="Chromosome"/>
</dbReference>
<dbReference type="CDD" id="cd01949">
    <property type="entry name" value="GGDEF"/>
    <property type="match status" value="1"/>
</dbReference>
<dbReference type="PANTHER" id="PTHR45138">
    <property type="entry name" value="REGULATORY COMPONENTS OF SENSORY TRANSDUCTION SYSTEM"/>
    <property type="match status" value="1"/>
</dbReference>
<dbReference type="InterPro" id="IPR000160">
    <property type="entry name" value="GGDEF_dom"/>
</dbReference>
<dbReference type="SUPFAM" id="SSF51206">
    <property type="entry name" value="cAMP-binding domain-like"/>
    <property type="match status" value="1"/>
</dbReference>
<dbReference type="EC" id="2.7.7.65" evidence="2"/>
<dbReference type="PROSITE" id="PS50887">
    <property type="entry name" value="GGDEF"/>
    <property type="match status" value="1"/>
</dbReference>
<protein>
    <recommendedName>
        <fullName evidence="2">diguanylate cyclase</fullName>
        <ecNumber evidence="2">2.7.7.65</ecNumber>
    </recommendedName>
</protein>
<evidence type="ECO:0000256" key="3">
    <source>
        <dbReference type="ARBA" id="ARBA00034247"/>
    </source>
</evidence>
<dbReference type="InterPro" id="IPR029787">
    <property type="entry name" value="Nucleotide_cyclase"/>
</dbReference>
<feature type="domain" description="Cyclic nucleotide-binding" evidence="5">
    <location>
        <begin position="28"/>
        <end position="128"/>
    </location>
</feature>
<dbReference type="Gene3D" id="2.60.120.10">
    <property type="entry name" value="Jelly Rolls"/>
    <property type="match status" value="1"/>
</dbReference>
<keyword evidence="4" id="KW-0175">Coiled coil</keyword>
<evidence type="ECO:0000259" key="6">
    <source>
        <dbReference type="PROSITE" id="PS50887"/>
    </source>
</evidence>
<evidence type="ECO:0000256" key="1">
    <source>
        <dbReference type="ARBA" id="ARBA00004496"/>
    </source>
</evidence>
<accession>A0ABX7RBU2</accession>
<dbReference type="EMBL" id="CP071517">
    <property type="protein sequence ID" value="QSX74429.1"/>
    <property type="molecule type" value="Genomic_DNA"/>
</dbReference>
<dbReference type="PROSITE" id="PS50042">
    <property type="entry name" value="CNMP_BINDING_3"/>
    <property type="match status" value="1"/>
</dbReference>
<dbReference type="SUPFAM" id="SSF55073">
    <property type="entry name" value="Nucleotide cyclase"/>
    <property type="match status" value="1"/>
</dbReference>
<dbReference type="Gene3D" id="3.30.70.270">
    <property type="match status" value="1"/>
</dbReference>
<proteinExistence type="predicted"/>
<comment type="catalytic activity">
    <reaction evidence="3">
        <text>2 GTP = 3',3'-c-di-GMP + 2 diphosphate</text>
        <dbReference type="Rhea" id="RHEA:24898"/>
        <dbReference type="ChEBI" id="CHEBI:33019"/>
        <dbReference type="ChEBI" id="CHEBI:37565"/>
        <dbReference type="ChEBI" id="CHEBI:58805"/>
        <dbReference type="EC" id="2.7.7.65"/>
    </reaction>
</comment>
<evidence type="ECO:0000313" key="8">
    <source>
        <dbReference type="Proteomes" id="UP000663400"/>
    </source>
</evidence>
<evidence type="ECO:0000256" key="4">
    <source>
        <dbReference type="SAM" id="Coils"/>
    </source>
</evidence>
<dbReference type="InterPro" id="IPR014710">
    <property type="entry name" value="RmlC-like_jellyroll"/>
</dbReference>
<dbReference type="NCBIfam" id="TIGR00254">
    <property type="entry name" value="GGDEF"/>
    <property type="match status" value="1"/>
</dbReference>
<dbReference type="InterPro" id="IPR018490">
    <property type="entry name" value="cNMP-bd_dom_sf"/>
</dbReference>